<evidence type="ECO:0000259" key="16">
    <source>
        <dbReference type="PROSITE" id="PS50873"/>
    </source>
</evidence>
<dbReference type="Gene3D" id="1.10.520.10">
    <property type="match status" value="2"/>
</dbReference>
<dbReference type="InterPro" id="IPR002016">
    <property type="entry name" value="Haem_peroxidase"/>
</dbReference>
<dbReference type="PANTHER" id="PTHR31388">
    <property type="entry name" value="PEROXIDASE 72-RELATED"/>
    <property type="match status" value="1"/>
</dbReference>
<feature type="domain" description="Plant heme peroxidase family profile" evidence="16">
    <location>
        <begin position="32"/>
        <end position="297"/>
    </location>
</feature>
<dbReference type="InterPro" id="IPR010255">
    <property type="entry name" value="Haem_peroxidase_sf"/>
</dbReference>
<comment type="function">
    <text evidence="2">Removal of H(2)O(2), oxidation of toxic reductants, biosynthesis and degradation of lignin, suberization, auxin catabolism, response to environmental stresses such as wounding, pathogen attack and oxidative stress. These functions might be dependent on each isozyme/isoform in each plant tissue.</text>
</comment>
<feature type="binding site" evidence="12">
    <location>
        <position position="83"/>
    </location>
    <ligand>
        <name>Ca(2+)</name>
        <dbReference type="ChEBI" id="CHEBI:29108"/>
        <label>1</label>
    </ligand>
</feature>
<evidence type="ECO:0000256" key="10">
    <source>
        <dbReference type="ARBA" id="ARBA00023157"/>
    </source>
</evidence>
<dbReference type="InterPro" id="IPR000823">
    <property type="entry name" value="Peroxidase_pln"/>
</dbReference>
<feature type="disulfide bond" evidence="14">
    <location>
        <begin position="75"/>
        <end position="80"/>
    </location>
</feature>
<evidence type="ECO:0000256" key="8">
    <source>
        <dbReference type="ARBA" id="ARBA00023002"/>
    </source>
</evidence>
<dbReference type="PROSITE" id="PS00436">
    <property type="entry name" value="PEROXIDASE_2"/>
    <property type="match status" value="1"/>
</dbReference>
<dbReference type="GO" id="GO:0140825">
    <property type="term" value="F:lactoperoxidase activity"/>
    <property type="evidence" value="ECO:0007669"/>
    <property type="project" value="UniProtKB-EC"/>
</dbReference>
<feature type="binding site" evidence="12">
    <location>
        <position position="77"/>
    </location>
    <ligand>
        <name>Ca(2+)</name>
        <dbReference type="ChEBI" id="CHEBI:29108"/>
        <label>1</label>
    </ligand>
</feature>
<keyword evidence="8 15" id="KW-0560">Oxidoreductase</keyword>
<dbReference type="PRINTS" id="PR00461">
    <property type="entry name" value="PLPEROXIDASE"/>
</dbReference>
<comment type="cofactor">
    <cofactor evidence="12 15">
        <name>Ca(2+)</name>
        <dbReference type="ChEBI" id="CHEBI:29108"/>
    </cofactor>
    <text evidence="12 15">Binds 2 calcium ions per subunit.</text>
</comment>
<feature type="binding site" evidence="12">
    <location>
        <position position="74"/>
    </location>
    <ligand>
        <name>Ca(2+)</name>
        <dbReference type="ChEBI" id="CHEBI:29108"/>
        <label>1</label>
    </ligand>
</feature>
<evidence type="ECO:0000313" key="18">
    <source>
        <dbReference type="Proteomes" id="UP000237347"/>
    </source>
</evidence>
<dbReference type="Proteomes" id="UP000237347">
    <property type="component" value="Unassembled WGS sequence"/>
</dbReference>
<keyword evidence="5 15" id="KW-0349">Heme</keyword>
<evidence type="ECO:0000256" key="4">
    <source>
        <dbReference type="ARBA" id="ARBA00022559"/>
    </source>
</evidence>
<reference evidence="17 18" key="1">
    <citation type="journal article" date="2018" name="Sci. Data">
        <title>The draft genome sequence of cork oak.</title>
        <authorList>
            <person name="Ramos A.M."/>
            <person name="Usie A."/>
            <person name="Barbosa P."/>
            <person name="Barros P.M."/>
            <person name="Capote T."/>
            <person name="Chaves I."/>
            <person name="Simoes F."/>
            <person name="Abreu I."/>
            <person name="Carrasquinho I."/>
            <person name="Faro C."/>
            <person name="Guimaraes J.B."/>
            <person name="Mendonca D."/>
            <person name="Nobrega F."/>
            <person name="Rodrigues L."/>
            <person name="Saibo N.J.M."/>
            <person name="Varela M.C."/>
            <person name="Egas C."/>
            <person name="Matos J."/>
            <person name="Miguel C.M."/>
            <person name="Oliveira M.M."/>
            <person name="Ricardo C.P."/>
            <person name="Goncalves S."/>
        </authorList>
    </citation>
    <scope>NUCLEOTIDE SEQUENCE [LARGE SCALE GENOMIC DNA]</scope>
    <source>
        <strain evidence="18">cv. HL8</strain>
    </source>
</reference>
<feature type="active site" description="Proton acceptor" evidence="11">
    <location>
        <position position="73"/>
    </location>
</feature>
<feature type="disulfide bond" evidence="14">
    <location>
        <begin position="42"/>
        <end position="122"/>
    </location>
</feature>
<feature type="binding site" evidence="12">
    <location>
        <position position="220"/>
    </location>
    <ligand>
        <name>Ca(2+)</name>
        <dbReference type="ChEBI" id="CHEBI:29108"/>
        <label>2</label>
    </ligand>
</feature>
<keyword evidence="4 15" id="KW-0575">Peroxidase</keyword>
<keyword evidence="10 14" id="KW-1015">Disulfide bond</keyword>
<feature type="chain" id="PRO_5043098334" description="Peroxidase" evidence="15">
    <location>
        <begin position="32"/>
        <end position="298"/>
    </location>
</feature>
<evidence type="ECO:0000256" key="12">
    <source>
        <dbReference type="PIRSR" id="PIRSR600823-3"/>
    </source>
</evidence>
<name>A0AAW0J8Y0_QUESU</name>
<dbReference type="PROSITE" id="PS50873">
    <property type="entry name" value="PEROXIDASE_4"/>
    <property type="match status" value="1"/>
</dbReference>
<evidence type="ECO:0000256" key="14">
    <source>
        <dbReference type="PIRSR" id="PIRSR600823-5"/>
    </source>
</evidence>
<dbReference type="PRINTS" id="PR00458">
    <property type="entry name" value="PEROXIDASE"/>
</dbReference>
<evidence type="ECO:0000256" key="9">
    <source>
        <dbReference type="ARBA" id="ARBA00023004"/>
    </source>
</evidence>
<comment type="subcellular location">
    <subcellularLocation>
        <location evidence="15">Secreted</location>
    </subcellularLocation>
</comment>
<dbReference type="GO" id="GO:0042744">
    <property type="term" value="P:hydrogen peroxide catabolic process"/>
    <property type="evidence" value="ECO:0007669"/>
    <property type="project" value="UniProtKB-KW"/>
</dbReference>
<feature type="binding site" evidence="12">
    <location>
        <position position="170"/>
    </location>
    <ligand>
        <name>Ca(2+)</name>
        <dbReference type="ChEBI" id="CHEBI:29108"/>
        <label>2</label>
    </ligand>
</feature>
<feature type="disulfide bond" evidence="14">
    <location>
        <begin position="176"/>
        <end position="201"/>
    </location>
</feature>
<feature type="binding site" evidence="12">
    <location>
        <position position="95"/>
    </location>
    <ligand>
        <name>Ca(2+)</name>
        <dbReference type="ChEBI" id="CHEBI:29108"/>
        <label>1</label>
    </ligand>
</feature>
<dbReference type="CDD" id="cd00693">
    <property type="entry name" value="secretory_peroxidase"/>
    <property type="match status" value="1"/>
</dbReference>
<comment type="cofactor">
    <cofactor evidence="12 15">
        <name>heme b</name>
        <dbReference type="ChEBI" id="CHEBI:60344"/>
    </cofactor>
    <text evidence="12 15">Binds 1 heme b (iron(II)-protoporphyrin IX) group per subunit.</text>
</comment>
<dbReference type="GO" id="GO:0020037">
    <property type="term" value="F:heme binding"/>
    <property type="evidence" value="ECO:0007669"/>
    <property type="project" value="UniProtKB-UniRule"/>
</dbReference>
<keyword evidence="18" id="KW-1185">Reference proteome</keyword>
<evidence type="ECO:0000313" key="17">
    <source>
        <dbReference type="EMBL" id="KAK7822886.1"/>
    </source>
</evidence>
<feature type="binding site" evidence="12">
    <location>
        <position position="81"/>
    </location>
    <ligand>
        <name>Ca(2+)</name>
        <dbReference type="ChEBI" id="CHEBI:29108"/>
        <label>1</label>
    </ligand>
</feature>
<dbReference type="Pfam" id="PF00141">
    <property type="entry name" value="peroxidase"/>
    <property type="match status" value="2"/>
</dbReference>
<feature type="disulfide bond" evidence="14">
    <location>
        <begin position="128"/>
        <end position="293"/>
    </location>
</feature>
<evidence type="ECO:0000256" key="3">
    <source>
        <dbReference type="ARBA" id="ARBA00012313"/>
    </source>
</evidence>
<evidence type="ECO:0000256" key="5">
    <source>
        <dbReference type="ARBA" id="ARBA00022617"/>
    </source>
</evidence>
<comment type="catalytic activity">
    <reaction evidence="1 15">
        <text>2 a phenolic donor + H2O2 = 2 a phenolic radical donor + 2 H2O</text>
        <dbReference type="Rhea" id="RHEA:56136"/>
        <dbReference type="ChEBI" id="CHEBI:15377"/>
        <dbReference type="ChEBI" id="CHEBI:16240"/>
        <dbReference type="ChEBI" id="CHEBI:139520"/>
        <dbReference type="ChEBI" id="CHEBI:139521"/>
        <dbReference type="EC" id="1.11.1.7"/>
    </reaction>
</comment>
<keyword evidence="15" id="KW-0964">Secreted</keyword>
<dbReference type="GO" id="GO:0046872">
    <property type="term" value="F:metal ion binding"/>
    <property type="evidence" value="ECO:0007669"/>
    <property type="project" value="UniProtKB-UniRule"/>
</dbReference>
<feature type="binding site" evidence="12">
    <location>
        <position position="225"/>
    </location>
    <ligand>
        <name>Ca(2+)</name>
        <dbReference type="ChEBI" id="CHEBI:29108"/>
        <label>2</label>
    </ligand>
</feature>
<dbReference type="GO" id="GO:0005576">
    <property type="term" value="C:extracellular region"/>
    <property type="evidence" value="ECO:0007669"/>
    <property type="project" value="UniProtKB-SubCell"/>
</dbReference>
<keyword evidence="7 12" id="KW-0106">Calcium</keyword>
<dbReference type="SUPFAM" id="SSF48113">
    <property type="entry name" value="Heme-dependent peroxidases"/>
    <property type="match status" value="1"/>
</dbReference>
<accession>A0AAW0J8Y0</accession>
<evidence type="ECO:0000256" key="7">
    <source>
        <dbReference type="ARBA" id="ARBA00022837"/>
    </source>
</evidence>
<feature type="signal peptide" evidence="15">
    <location>
        <begin position="1"/>
        <end position="31"/>
    </location>
</feature>
<feature type="binding site" evidence="12">
    <location>
        <position position="79"/>
    </location>
    <ligand>
        <name>Ca(2+)</name>
        <dbReference type="ChEBI" id="CHEBI:29108"/>
        <label>1</label>
    </ligand>
</feature>
<evidence type="ECO:0000256" key="11">
    <source>
        <dbReference type="PIRSR" id="PIRSR600823-1"/>
    </source>
</evidence>
<evidence type="ECO:0000256" key="6">
    <source>
        <dbReference type="ARBA" id="ARBA00022723"/>
    </source>
</evidence>
<protein>
    <recommendedName>
        <fullName evidence="3 15">Peroxidase</fullName>
        <ecNumber evidence="3 15">1.11.1.7</ecNumber>
    </recommendedName>
</protein>
<sequence>MAARSTSHSASSFLLIVSLAVLVIFTGNSSAKLSTNFYSKSCPKVFSTVQSVVHSAISKQPRQGASLLRLHFHDCFVNGCDGSVLLDDTPTFTGEKTAGPNKGSIRGFEVVDEIKSKVEKECPGVVSCADILAIAARDSVKILGGPKWDVKLGRRDSKTASLKAANRAHTIGQARCTVFRDRIYKDKNIDSSFAKTRQNTCPKTTGLPGDNKIAPLDLQTPTAFDNYYYKNLIKQKGLLRSDQQLFNGGSTDSLVKKYSKDTKTFYSDFVNAMIKMGDIQPLTGSSGEIRKNCRKVNH</sequence>
<comment type="similarity">
    <text evidence="15">Belongs to the peroxidase family. Classical plant (class III) peroxidase subfamily.</text>
</comment>
<feature type="binding site" evidence="12">
    <location>
        <position position="217"/>
    </location>
    <ligand>
        <name>Ca(2+)</name>
        <dbReference type="ChEBI" id="CHEBI:29108"/>
        <label>2</label>
    </ligand>
</feature>
<feature type="binding site" description="axial binding residue" evidence="12">
    <location>
        <position position="169"/>
    </location>
    <ligand>
        <name>heme b</name>
        <dbReference type="ChEBI" id="CHEBI:60344"/>
    </ligand>
    <ligandPart>
        <name>Fe</name>
        <dbReference type="ChEBI" id="CHEBI:18248"/>
    </ligandPart>
</feature>
<dbReference type="GO" id="GO:0006979">
    <property type="term" value="P:response to oxidative stress"/>
    <property type="evidence" value="ECO:0007669"/>
    <property type="project" value="UniProtKB-UniRule"/>
</dbReference>
<evidence type="ECO:0000256" key="13">
    <source>
        <dbReference type="PIRSR" id="PIRSR600823-4"/>
    </source>
</evidence>
<proteinExistence type="inferred from homology"/>
<dbReference type="PANTHER" id="PTHR31388:SF144">
    <property type="entry name" value="PEROXIDASE 67-RELATED"/>
    <property type="match status" value="1"/>
</dbReference>
<dbReference type="EMBL" id="PKMF04000651">
    <property type="protein sequence ID" value="KAK7822886.1"/>
    <property type="molecule type" value="Genomic_DNA"/>
</dbReference>
<comment type="caution">
    <text evidence="17">The sequence shown here is derived from an EMBL/GenBank/DDBJ whole genome shotgun (WGS) entry which is preliminary data.</text>
</comment>
<keyword evidence="6 12" id="KW-0479">Metal-binding</keyword>
<keyword evidence="15" id="KW-0732">Signal</keyword>
<dbReference type="InterPro" id="IPR019794">
    <property type="entry name" value="Peroxidases_AS"/>
</dbReference>
<gene>
    <name evidence="17" type="ORF">CFP56_036006</name>
</gene>
<evidence type="ECO:0000256" key="15">
    <source>
        <dbReference type="RuleBase" id="RU362060"/>
    </source>
</evidence>
<dbReference type="EC" id="1.11.1.7" evidence="3 15"/>
<organism evidence="17 18">
    <name type="scientific">Quercus suber</name>
    <name type="common">Cork oak</name>
    <dbReference type="NCBI Taxonomy" id="58331"/>
    <lineage>
        <taxon>Eukaryota</taxon>
        <taxon>Viridiplantae</taxon>
        <taxon>Streptophyta</taxon>
        <taxon>Embryophyta</taxon>
        <taxon>Tracheophyta</taxon>
        <taxon>Spermatophyta</taxon>
        <taxon>Magnoliopsida</taxon>
        <taxon>eudicotyledons</taxon>
        <taxon>Gunneridae</taxon>
        <taxon>Pentapetalae</taxon>
        <taxon>rosids</taxon>
        <taxon>fabids</taxon>
        <taxon>Fagales</taxon>
        <taxon>Fagaceae</taxon>
        <taxon>Quercus</taxon>
    </lineage>
</organism>
<evidence type="ECO:0000256" key="1">
    <source>
        <dbReference type="ARBA" id="ARBA00000189"/>
    </source>
</evidence>
<dbReference type="AlphaFoldDB" id="A0AAW0J8Y0"/>
<dbReference type="InterPro" id="IPR033905">
    <property type="entry name" value="Secretory_peroxidase"/>
</dbReference>
<keyword evidence="9 12" id="KW-0408">Iron</keyword>
<keyword evidence="15" id="KW-0376">Hydrogen peroxide</keyword>
<feature type="site" description="Transition state stabilizer" evidence="13">
    <location>
        <position position="69"/>
    </location>
</feature>
<dbReference type="FunFam" id="1.10.520.10:FF:000001">
    <property type="entry name" value="Peroxidase"/>
    <property type="match status" value="1"/>
</dbReference>
<evidence type="ECO:0000256" key="2">
    <source>
        <dbReference type="ARBA" id="ARBA00002322"/>
    </source>
</evidence>